<dbReference type="EMBL" id="JACHHR010000003">
    <property type="protein sequence ID" value="MBB5212619.1"/>
    <property type="molecule type" value="Genomic_DNA"/>
</dbReference>
<evidence type="ECO:0000313" key="1">
    <source>
        <dbReference type="EMBL" id="MBB5212619.1"/>
    </source>
</evidence>
<gene>
    <name evidence="1" type="ORF">HNQ53_002844</name>
</gene>
<dbReference type="Proteomes" id="UP000563601">
    <property type="component" value="Unassembled WGS sequence"/>
</dbReference>
<proteinExistence type="predicted"/>
<sequence length="41" mass="4716">MQFMINPRVSSVGPILLCEKGIDRETKRKTDAENLWYFASA</sequence>
<reference evidence="1 2" key="1">
    <citation type="submission" date="2020-08" db="EMBL/GenBank/DDBJ databases">
        <title>Genomic Encyclopedia of Type Strains, Phase IV (KMG-IV): sequencing the most valuable type-strain genomes for metagenomic binning, comparative biology and taxonomic classification.</title>
        <authorList>
            <person name="Goeker M."/>
        </authorList>
    </citation>
    <scope>NUCLEOTIDE SEQUENCE [LARGE SCALE GENOMIC DNA]</scope>
    <source>
        <strain evidence="1 2">DSM 11525</strain>
    </source>
</reference>
<evidence type="ECO:0000313" key="2">
    <source>
        <dbReference type="Proteomes" id="UP000563601"/>
    </source>
</evidence>
<organism evidence="1 2">
    <name type="scientific">Microbulbifer hydrolyticus</name>
    <dbReference type="NCBI Taxonomy" id="48074"/>
    <lineage>
        <taxon>Bacteria</taxon>
        <taxon>Pseudomonadati</taxon>
        <taxon>Pseudomonadota</taxon>
        <taxon>Gammaproteobacteria</taxon>
        <taxon>Cellvibrionales</taxon>
        <taxon>Microbulbiferaceae</taxon>
        <taxon>Microbulbifer</taxon>
    </lineage>
</organism>
<comment type="caution">
    <text evidence="1">The sequence shown here is derived from an EMBL/GenBank/DDBJ whole genome shotgun (WGS) entry which is preliminary data.</text>
</comment>
<accession>A0AA89T5I2</accession>
<dbReference type="AlphaFoldDB" id="A0AA89T5I2"/>
<protein>
    <submittedName>
        <fullName evidence="1">Uncharacterized protein</fullName>
    </submittedName>
</protein>
<name>A0AA89T5I2_9GAMM</name>